<feature type="region of interest" description="Disordered" evidence="1">
    <location>
        <begin position="432"/>
        <end position="454"/>
    </location>
</feature>
<comment type="caution">
    <text evidence="2">The sequence shown here is derived from an EMBL/GenBank/DDBJ whole genome shotgun (WGS) entry which is preliminary data.</text>
</comment>
<keyword evidence="3" id="KW-1185">Reference proteome</keyword>
<sequence length="622" mass="70012">MAEPAKKAEFWEQESEFDLDDPNSPALKFFKIRPGVDVPQDPPKFKVHLYAPLIDGDSDTSPLLFLNVKQWSKLRWRATFMSEEEWKKLQPTLQPVVKDWSNVPKDCTVPVRGYPLTGPEINYLVQVPQQPKGASYFDILFASSQRAVKRKEIGSNWGVFNDQAWCTGEGKERKDGIAFVKDPQATFVRPPDDRCSQYVLVTTADSSDKDSPALSLYKRRIKSVPSVDKNYIYIPRLTIDQLRGALDADGEQMEYNWAANYDSVCFRGQNGEIQYSYIDPTSIQNNVCRTPEYWQEVYERSTGDFARRGIRSCNPENLEPLVFVLPPSKSGKEDVDALQGFITKTLDQAKAAGRGGGEIHTKAVAYPSTWVNEDANAKKDYMLLNTSPFGEYDTWIAKSDYKAYLRCYAGYKLPTDSTLLTKIKAEFLPKAPKADPVGQSRPPLPAKSAAERGMAERRDAAVGAGTKKDNVGLYTINAARGQRTSCKSQATVMGRLSATDIAKILTWQNERGNDSKTSKVTAMTDVPSRINWPNPGTSVAEWLHRTAFSWGNDRAPEFNQIPRNLVFGSSEANSLMTSRPSPRRTRSCRRRRTRSTTSRPAGPRRWPQTRPGPRWSPFGMPR</sequence>
<dbReference type="AlphaFoldDB" id="A0AAE1C826"/>
<reference evidence="2" key="1">
    <citation type="journal article" date="2023" name="Mol. Phylogenet. Evol.">
        <title>Genome-scale phylogeny and comparative genomics of the fungal order Sordariales.</title>
        <authorList>
            <person name="Hensen N."/>
            <person name="Bonometti L."/>
            <person name="Westerberg I."/>
            <person name="Brannstrom I.O."/>
            <person name="Guillou S."/>
            <person name="Cros-Aarteil S."/>
            <person name="Calhoun S."/>
            <person name="Haridas S."/>
            <person name="Kuo A."/>
            <person name="Mondo S."/>
            <person name="Pangilinan J."/>
            <person name="Riley R."/>
            <person name="LaButti K."/>
            <person name="Andreopoulos B."/>
            <person name="Lipzen A."/>
            <person name="Chen C."/>
            <person name="Yan M."/>
            <person name="Daum C."/>
            <person name="Ng V."/>
            <person name="Clum A."/>
            <person name="Steindorff A."/>
            <person name="Ohm R.A."/>
            <person name="Martin F."/>
            <person name="Silar P."/>
            <person name="Natvig D.O."/>
            <person name="Lalanne C."/>
            <person name="Gautier V."/>
            <person name="Ament-Velasquez S.L."/>
            <person name="Kruys A."/>
            <person name="Hutchinson M.I."/>
            <person name="Powell A.J."/>
            <person name="Barry K."/>
            <person name="Miller A.N."/>
            <person name="Grigoriev I.V."/>
            <person name="Debuchy R."/>
            <person name="Gladieux P."/>
            <person name="Hiltunen Thoren M."/>
            <person name="Johannesson H."/>
        </authorList>
    </citation>
    <scope>NUCLEOTIDE SEQUENCE</scope>
    <source>
        <strain evidence="2">CBS 314.62</strain>
    </source>
</reference>
<feature type="region of interest" description="Disordered" evidence="1">
    <location>
        <begin position="570"/>
        <end position="622"/>
    </location>
</feature>
<name>A0AAE1C826_9PEZI</name>
<dbReference type="Proteomes" id="UP001270362">
    <property type="component" value="Unassembled WGS sequence"/>
</dbReference>
<protein>
    <submittedName>
        <fullName evidence="2">Uncharacterized protein</fullName>
    </submittedName>
</protein>
<organism evidence="2 3">
    <name type="scientific">Podospora appendiculata</name>
    <dbReference type="NCBI Taxonomy" id="314037"/>
    <lineage>
        <taxon>Eukaryota</taxon>
        <taxon>Fungi</taxon>
        <taxon>Dikarya</taxon>
        <taxon>Ascomycota</taxon>
        <taxon>Pezizomycotina</taxon>
        <taxon>Sordariomycetes</taxon>
        <taxon>Sordariomycetidae</taxon>
        <taxon>Sordariales</taxon>
        <taxon>Podosporaceae</taxon>
        <taxon>Podospora</taxon>
    </lineage>
</organism>
<feature type="compositionally biased region" description="Low complexity" evidence="1">
    <location>
        <begin position="595"/>
        <end position="605"/>
    </location>
</feature>
<evidence type="ECO:0000256" key="1">
    <source>
        <dbReference type="SAM" id="MobiDB-lite"/>
    </source>
</evidence>
<reference evidence="2" key="2">
    <citation type="submission" date="2023-06" db="EMBL/GenBank/DDBJ databases">
        <authorList>
            <consortium name="Lawrence Berkeley National Laboratory"/>
            <person name="Haridas S."/>
            <person name="Hensen N."/>
            <person name="Bonometti L."/>
            <person name="Westerberg I."/>
            <person name="Brannstrom I.O."/>
            <person name="Guillou S."/>
            <person name="Cros-Aarteil S."/>
            <person name="Calhoun S."/>
            <person name="Kuo A."/>
            <person name="Mondo S."/>
            <person name="Pangilinan J."/>
            <person name="Riley R."/>
            <person name="Labutti K."/>
            <person name="Andreopoulos B."/>
            <person name="Lipzen A."/>
            <person name="Chen C."/>
            <person name="Yanf M."/>
            <person name="Daum C."/>
            <person name="Ng V."/>
            <person name="Clum A."/>
            <person name="Steindorff A."/>
            <person name="Ohm R."/>
            <person name="Martin F."/>
            <person name="Silar P."/>
            <person name="Natvig D."/>
            <person name="Lalanne C."/>
            <person name="Gautier V."/>
            <person name="Ament-Velasquez S.L."/>
            <person name="Kruys A."/>
            <person name="Hutchinson M.I."/>
            <person name="Powell A.J."/>
            <person name="Barry K."/>
            <person name="Miller A.N."/>
            <person name="Grigoriev I.V."/>
            <person name="Debuchy R."/>
            <person name="Gladieux P."/>
            <person name="Thoren M.H."/>
            <person name="Johannesson H."/>
        </authorList>
    </citation>
    <scope>NUCLEOTIDE SEQUENCE</scope>
    <source>
        <strain evidence="2">CBS 314.62</strain>
    </source>
</reference>
<gene>
    <name evidence="2" type="ORF">B0T22DRAFT_281140</name>
</gene>
<accession>A0AAE1C826</accession>
<evidence type="ECO:0000313" key="3">
    <source>
        <dbReference type="Proteomes" id="UP001270362"/>
    </source>
</evidence>
<dbReference type="EMBL" id="JAULSO010000005">
    <property type="protein sequence ID" value="KAK3682321.1"/>
    <property type="molecule type" value="Genomic_DNA"/>
</dbReference>
<proteinExistence type="predicted"/>
<evidence type="ECO:0000313" key="2">
    <source>
        <dbReference type="EMBL" id="KAK3682321.1"/>
    </source>
</evidence>
<feature type="compositionally biased region" description="Basic residues" evidence="1">
    <location>
        <begin position="581"/>
        <end position="594"/>
    </location>
</feature>